<feature type="compositionally biased region" description="Basic and acidic residues" evidence="1">
    <location>
        <begin position="83"/>
        <end position="92"/>
    </location>
</feature>
<accession>A0A974HGX5</accession>
<proteinExistence type="predicted"/>
<sequence>MQKDYDRSDRTSHHWREHKQNQHGSSEYSSNVDHQRHHASAVQHQEAEDLSHLNCQFPSDTYKDKKGRLKRSKENIDEDDESENSHQRDDKNQVGSKSKTFPHKMFEGISDDKHARVEKTQKYNDNEGTHKVKQRTHGNNKADYESEENSNEGVGAKEVKHGYTNNTHSNKHNALSQDMNDHKLTHKEITQSDIKQRRDANDKERSPRNGKDRSLHRGKGQEIEEEREKSKPKHSKDVHSSACFDVQSLKTLLSFYCLRLNYLFFH</sequence>
<feature type="compositionally biased region" description="Basic and acidic residues" evidence="1">
    <location>
        <begin position="1"/>
        <end position="20"/>
    </location>
</feature>
<evidence type="ECO:0000313" key="2">
    <source>
        <dbReference type="EMBL" id="OCT77627.1"/>
    </source>
</evidence>
<name>A0A974HGX5_XENLA</name>
<feature type="compositionally biased region" description="Polar residues" evidence="1">
    <location>
        <begin position="22"/>
        <end position="32"/>
    </location>
</feature>
<evidence type="ECO:0000313" key="3">
    <source>
        <dbReference type="Proteomes" id="UP000694892"/>
    </source>
</evidence>
<feature type="compositionally biased region" description="Basic and acidic residues" evidence="1">
    <location>
        <begin position="104"/>
        <end position="130"/>
    </location>
</feature>
<dbReference type="Proteomes" id="UP000694892">
    <property type="component" value="Chromosome 5S"/>
</dbReference>
<reference evidence="3" key="1">
    <citation type="journal article" date="2016" name="Nature">
        <title>Genome evolution in the allotetraploid frog Xenopus laevis.</title>
        <authorList>
            <person name="Session A.M."/>
            <person name="Uno Y."/>
            <person name="Kwon T."/>
            <person name="Chapman J.A."/>
            <person name="Toyoda A."/>
            <person name="Takahashi S."/>
            <person name="Fukui A."/>
            <person name="Hikosaka A."/>
            <person name="Suzuki A."/>
            <person name="Kondo M."/>
            <person name="van Heeringen S.J."/>
            <person name="Quigley I."/>
            <person name="Heinz S."/>
            <person name="Ogino H."/>
            <person name="Ochi H."/>
            <person name="Hellsten U."/>
            <person name="Lyons J.B."/>
            <person name="Simakov O."/>
            <person name="Putnam N."/>
            <person name="Stites J."/>
            <person name="Kuroki Y."/>
            <person name="Tanaka T."/>
            <person name="Michiue T."/>
            <person name="Watanabe M."/>
            <person name="Bogdanovic O."/>
            <person name="Lister R."/>
            <person name="Georgiou G."/>
            <person name="Paranjpe S.S."/>
            <person name="van Kruijsbergen I."/>
            <person name="Shu S."/>
            <person name="Carlson J."/>
            <person name="Kinoshita T."/>
            <person name="Ohta Y."/>
            <person name="Mawaribuchi S."/>
            <person name="Jenkins J."/>
            <person name="Grimwood J."/>
            <person name="Schmutz J."/>
            <person name="Mitros T."/>
            <person name="Mozaffari S.V."/>
            <person name="Suzuki Y."/>
            <person name="Haramoto Y."/>
            <person name="Yamamoto T.S."/>
            <person name="Takagi C."/>
            <person name="Heald R."/>
            <person name="Miller K."/>
            <person name="Haudenschild C."/>
            <person name="Kitzman J."/>
            <person name="Nakayama T."/>
            <person name="Izutsu Y."/>
            <person name="Robert J."/>
            <person name="Fortriede J."/>
            <person name="Burns K."/>
            <person name="Lotay V."/>
            <person name="Karimi K."/>
            <person name="Yasuoka Y."/>
            <person name="Dichmann D.S."/>
            <person name="Flajnik M.F."/>
            <person name="Houston D.W."/>
            <person name="Shendure J."/>
            <person name="DuPasquier L."/>
            <person name="Vize P.D."/>
            <person name="Zorn A.M."/>
            <person name="Ito M."/>
            <person name="Marcotte E.M."/>
            <person name="Wallingford J.B."/>
            <person name="Ito Y."/>
            <person name="Asashima M."/>
            <person name="Ueno N."/>
            <person name="Matsuda Y."/>
            <person name="Veenstra G.J."/>
            <person name="Fujiyama A."/>
            <person name="Harland R.M."/>
            <person name="Taira M."/>
            <person name="Rokhsar D.S."/>
        </authorList>
    </citation>
    <scope>NUCLEOTIDE SEQUENCE [LARGE SCALE GENOMIC DNA]</scope>
    <source>
        <strain evidence="3">J</strain>
    </source>
</reference>
<dbReference type="EMBL" id="CM004475">
    <property type="protein sequence ID" value="OCT77627.1"/>
    <property type="molecule type" value="Genomic_DNA"/>
</dbReference>
<gene>
    <name evidence="2" type="ORF">XELAEV_18028718mg</name>
</gene>
<feature type="compositionally biased region" description="Polar residues" evidence="1">
    <location>
        <begin position="163"/>
        <end position="178"/>
    </location>
</feature>
<feature type="compositionally biased region" description="Basic and acidic residues" evidence="1">
    <location>
        <begin position="179"/>
        <end position="239"/>
    </location>
</feature>
<feature type="region of interest" description="Disordered" evidence="1">
    <location>
        <begin position="1"/>
        <end position="240"/>
    </location>
</feature>
<organism evidence="2 3">
    <name type="scientific">Xenopus laevis</name>
    <name type="common">African clawed frog</name>
    <dbReference type="NCBI Taxonomy" id="8355"/>
    <lineage>
        <taxon>Eukaryota</taxon>
        <taxon>Metazoa</taxon>
        <taxon>Chordata</taxon>
        <taxon>Craniata</taxon>
        <taxon>Vertebrata</taxon>
        <taxon>Euteleostomi</taxon>
        <taxon>Amphibia</taxon>
        <taxon>Batrachia</taxon>
        <taxon>Anura</taxon>
        <taxon>Pipoidea</taxon>
        <taxon>Pipidae</taxon>
        <taxon>Xenopodinae</taxon>
        <taxon>Xenopus</taxon>
        <taxon>Xenopus</taxon>
    </lineage>
</organism>
<evidence type="ECO:0000256" key="1">
    <source>
        <dbReference type="SAM" id="MobiDB-lite"/>
    </source>
</evidence>
<dbReference type="AlphaFoldDB" id="A0A974HGX5"/>
<protein>
    <submittedName>
        <fullName evidence="2">Uncharacterized protein</fullName>
    </submittedName>
</protein>